<dbReference type="PANTHER" id="PTHR30399:SF1">
    <property type="entry name" value="UTP PYROPHOSPHATASE"/>
    <property type="match status" value="1"/>
</dbReference>
<dbReference type="AlphaFoldDB" id="W9DR00"/>
<reference evidence="2 3" key="1">
    <citation type="submission" date="2013-08" db="EMBL/GenBank/DDBJ databases">
        <authorList>
            <consortium name="DOE Joint Genome Institute"/>
            <person name="Eisen J."/>
            <person name="Huntemann M."/>
            <person name="Han J."/>
            <person name="Chen A."/>
            <person name="Kyrpides N."/>
            <person name="Mavromatis K."/>
            <person name="Markowitz V."/>
            <person name="Palaniappan K."/>
            <person name="Ivanova N."/>
            <person name="Schaumberg A."/>
            <person name="Pati A."/>
            <person name="Liolios K."/>
            <person name="Nordberg H.P."/>
            <person name="Cantor M.N."/>
            <person name="Hua S.X."/>
            <person name="Woyke T."/>
        </authorList>
    </citation>
    <scope>NUCLEOTIDE SEQUENCE [LARGE SCALE GENOMIC DNA]</scope>
    <source>
        <strain evidence="2 3">DSM 2278</strain>
    </source>
</reference>
<dbReference type="Proteomes" id="UP000019483">
    <property type="component" value="Unassembled WGS sequence"/>
</dbReference>
<evidence type="ECO:0000259" key="1">
    <source>
        <dbReference type="Pfam" id="PF01863"/>
    </source>
</evidence>
<dbReference type="PANTHER" id="PTHR30399">
    <property type="entry name" value="UNCHARACTERIZED PROTEIN YGJP"/>
    <property type="match status" value="1"/>
</dbReference>
<organism evidence="2 3">
    <name type="scientific">Methanolobus tindarius DSM 2278</name>
    <dbReference type="NCBI Taxonomy" id="1090322"/>
    <lineage>
        <taxon>Archaea</taxon>
        <taxon>Methanobacteriati</taxon>
        <taxon>Methanobacteriota</taxon>
        <taxon>Stenosarchaea group</taxon>
        <taxon>Methanomicrobia</taxon>
        <taxon>Methanosarcinales</taxon>
        <taxon>Methanosarcinaceae</taxon>
        <taxon>Methanolobus</taxon>
    </lineage>
</organism>
<evidence type="ECO:0000313" key="3">
    <source>
        <dbReference type="Proteomes" id="UP000019483"/>
    </source>
</evidence>
<dbReference type="OrthoDB" id="308128at2157"/>
<dbReference type="EMBL" id="AZAJ01000001">
    <property type="protein sequence ID" value="ETA67890.1"/>
    <property type="molecule type" value="Genomic_DNA"/>
</dbReference>
<dbReference type="Gene3D" id="3.30.2010.10">
    <property type="entry name" value="Metalloproteases ('zincins'), catalytic domain"/>
    <property type="match status" value="1"/>
</dbReference>
<dbReference type="InterPro" id="IPR053136">
    <property type="entry name" value="UTP_pyrophosphatase-like"/>
</dbReference>
<feature type="domain" description="YgjP-like metallopeptidase" evidence="1">
    <location>
        <begin position="73"/>
        <end position="176"/>
    </location>
</feature>
<sequence>MRCTASIRDVVVDYELIRRDVKNPRLEFHEGELYLIVPKSFREHEKIIRRHQRWIYNRYSKMQKIQELEQDIELVTNRSVEELKSLVYKCVVIIEEELGVKPEKIRFRKMKTKWGSCSSKKNLNFNTFMRYLPDEMVKYIVHHEMVHLIELNHSPRFWNYVKKRYPDYKESETKLSAYWSLIQQKCQNNQS</sequence>
<keyword evidence="2" id="KW-0378">Hydrolase</keyword>
<dbReference type="RefSeq" id="WP_023845026.1">
    <property type="nucleotide sequence ID" value="NZ_AZAJ01000001.1"/>
</dbReference>
<dbReference type="InterPro" id="IPR002725">
    <property type="entry name" value="YgjP-like_metallopeptidase"/>
</dbReference>
<dbReference type="CDD" id="cd07344">
    <property type="entry name" value="M48_yhfN_like"/>
    <property type="match status" value="1"/>
</dbReference>
<evidence type="ECO:0000313" key="2">
    <source>
        <dbReference type="EMBL" id="ETA67890.1"/>
    </source>
</evidence>
<dbReference type="GO" id="GO:0016787">
    <property type="term" value="F:hydrolase activity"/>
    <property type="evidence" value="ECO:0007669"/>
    <property type="project" value="UniProtKB-KW"/>
</dbReference>
<name>W9DR00_METTI</name>
<keyword evidence="3" id="KW-1185">Reference proteome</keyword>
<accession>W9DR00</accession>
<dbReference type="STRING" id="1090322.MettiDRAFT_1329"/>
<gene>
    <name evidence="2" type="ORF">MettiDRAFT_1329</name>
</gene>
<proteinExistence type="predicted"/>
<dbReference type="Pfam" id="PF01863">
    <property type="entry name" value="YgjP-like"/>
    <property type="match status" value="1"/>
</dbReference>
<comment type="caution">
    <text evidence="2">The sequence shown here is derived from an EMBL/GenBank/DDBJ whole genome shotgun (WGS) entry which is preliminary data.</text>
</comment>
<protein>
    <submittedName>
        <fullName evidence="2">Putative metal-dependent hydrolase</fullName>
    </submittedName>
</protein>